<dbReference type="GO" id="GO:0005829">
    <property type="term" value="C:cytosol"/>
    <property type="evidence" value="ECO:0007669"/>
    <property type="project" value="TreeGrafter"/>
</dbReference>
<dbReference type="Pfam" id="PF03726">
    <property type="entry name" value="PNPase"/>
    <property type="match status" value="1"/>
</dbReference>
<dbReference type="GO" id="GO:0006396">
    <property type="term" value="P:RNA processing"/>
    <property type="evidence" value="ECO:0007669"/>
    <property type="project" value="InterPro"/>
</dbReference>
<dbReference type="SMART" id="SM00322">
    <property type="entry name" value="KH"/>
    <property type="match status" value="1"/>
</dbReference>
<evidence type="ECO:0000256" key="8">
    <source>
        <dbReference type="ARBA" id="ARBA00022884"/>
    </source>
</evidence>
<evidence type="ECO:0000256" key="6">
    <source>
        <dbReference type="ARBA" id="ARBA00022723"/>
    </source>
</evidence>
<dbReference type="Pfam" id="PF03725">
    <property type="entry name" value="RNase_PH_C"/>
    <property type="match status" value="1"/>
</dbReference>
<name>A0A2M7D7J5_9BACT</name>
<organism evidence="11 12">
    <name type="scientific">Candidatus Nealsonbacteria bacterium CG02_land_8_20_14_3_00_40_11</name>
    <dbReference type="NCBI Taxonomy" id="1974700"/>
    <lineage>
        <taxon>Bacteria</taxon>
        <taxon>Candidatus Nealsoniibacteriota</taxon>
    </lineage>
</organism>
<reference evidence="12" key="1">
    <citation type="submission" date="2017-09" db="EMBL/GenBank/DDBJ databases">
        <title>Depth-based differentiation of microbial function through sediment-hosted aquifers and enrichment of novel symbionts in the deep terrestrial subsurface.</title>
        <authorList>
            <person name="Probst A.J."/>
            <person name="Ladd B."/>
            <person name="Jarett J.K."/>
            <person name="Geller-Mcgrath D.E."/>
            <person name="Sieber C.M.K."/>
            <person name="Emerson J.B."/>
            <person name="Anantharaman K."/>
            <person name="Thomas B.C."/>
            <person name="Malmstrom R."/>
            <person name="Stieglmeier M."/>
            <person name="Klingl A."/>
            <person name="Woyke T."/>
            <person name="Ryan C.M."/>
            <person name="Banfield J.F."/>
        </authorList>
    </citation>
    <scope>NUCLEOTIDE SEQUENCE [LARGE SCALE GENOMIC DNA]</scope>
</reference>
<dbReference type="SUPFAM" id="SSF55666">
    <property type="entry name" value="Ribonuclease PH domain 2-like"/>
    <property type="match status" value="2"/>
</dbReference>
<dbReference type="HAMAP" id="MF_01595">
    <property type="entry name" value="PNPase"/>
    <property type="match status" value="1"/>
</dbReference>
<dbReference type="GO" id="GO:0006402">
    <property type="term" value="P:mRNA catabolic process"/>
    <property type="evidence" value="ECO:0007669"/>
    <property type="project" value="UniProtKB-UniRule"/>
</dbReference>
<dbReference type="CDD" id="cd11364">
    <property type="entry name" value="RNase_PH_PNPase_2"/>
    <property type="match status" value="1"/>
</dbReference>
<dbReference type="NCBIfam" id="TIGR03591">
    <property type="entry name" value="polynuc_phos"/>
    <property type="match status" value="1"/>
</dbReference>
<dbReference type="PROSITE" id="PS50084">
    <property type="entry name" value="KH_TYPE_1"/>
    <property type="match status" value="1"/>
</dbReference>
<evidence type="ECO:0000256" key="4">
    <source>
        <dbReference type="ARBA" id="ARBA00022679"/>
    </source>
</evidence>
<dbReference type="GO" id="GO:0000287">
    <property type="term" value="F:magnesium ion binding"/>
    <property type="evidence" value="ECO:0007669"/>
    <property type="project" value="UniProtKB-UniRule"/>
</dbReference>
<dbReference type="Pfam" id="PF01138">
    <property type="entry name" value="RNase_PH"/>
    <property type="match status" value="2"/>
</dbReference>
<dbReference type="EC" id="2.7.7.8" evidence="9"/>
<sequence length="720" mass="79827">MIKETFKLEIGGKELKVEIRNLAEQASGNVLVQYGDTLVLATAVMSKNESEGAGFFPLTVDYEERFYAAGKILGSRYLRRESRPSDEAILTSRFIDRAIRPCFPQNLKREVQVVVTCLSWDGENDPDIIGLIAASLALSISDIPWSGPIAALRIGKGEEKFILNPTYAEREKSNLDFAVTGMSSPSARFLGNKDNDDVLISMMELEGDEIEESVVVEAIESAKPYLKKLIDFQKEIAEKVGKEKIKINEPPQDPELEKEIKDFLGDRLENALYQKDKAERMDDVNQLKDELIYHIRRKYPASMGEENKSSSSSSAAARIFEEEINRLVHKNAIASEKRPDGRKIDEIRKIQVEVGLLPRTHGSGLFCRGITHALSILTLGAPSDVKLLEGMEVTGKKRFMHHYNFPPYSSGEIKPLRGPGRREIGHGMLAEKALFPLIPSFDEFPYTMRIVTEILSSNGSTSMASVSSSILALMDAGVPIKKQAAGIALGLMQDGKGNYKILTDIQGPEDHHGDMDFKIAGTKDGITAIQMDVKIEGIGEEILKEALARGKRARLQILDEMSKVISSPRPKLSPYAPRIIILQINPEKIREVIGPGGKIINEIIEECGVSIDIEDSGRIFITAEKETAGIKAADWIKNITREVKVGEIFQGKVQRILDFGAFVEILPGQDGLVHISQLADYRVNKVEDIVKIGDIIPVKVISIDEQGRINLSLKEARDKP</sequence>
<dbReference type="PROSITE" id="PS50126">
    <property type="entry name" value="S1"/>
    <property type="match status" value="1"/>
</dbReference>
<evidence type="ECO:0000256" key="1">
    <source>
        <dbReference type="ARBA" id="ARBA00004496"/>
    </source>
</evidence>
<dbReference type="SUPFAM" id="SSF46915">
    <property type="entry name" value="Polynucleotide phosphorylase/guanosine pentaphosphate synthase (PNPase/GPSI), domain 3"/>
    <property type="match status" value="1"/>
</dbReference>
<evidence type="ECO:0000256" key="9">
    <source>
        <dbReference type="HAMAP-Rule" id="MF_01595"/>
    </source>
</evidence>
<feature type="binding site" evidence="9">
    <location>
        <position position="516"/>
    </location>
    <ligand>
        <name>Mg(2+)</name>
        <dbReference type="ChEBI" id="CHEBI:18420"/>
    </ligand>
</feature>
<proteinExistence type="inferred from homology"/>
<dbReference type="InterPro" id="IPR001247">
    <property type="entry name" value="ExoRNase_PH_dom1"/>
</dbReference>
<dbReference type="InterPro" id="IPR015848">
    <property type="entry name" value="PNPase_PH_RNA-bd_bac/org-type"/>
</dbReference>
<dbReference type="Gene3D" id="3.30.1370.10">
    <property type="entry name" value="K Homology domain, type 1"/>
    <property type="match status" value="1"/>
</dbReference>
<evidence type="ECO:0000256" key="7">
    <source>
        <dbReference type="ARBA" id="ARBA00022842"/>
    </source>
</evidence>
<dbReference type="FunFam" id="2.40.50.140:FF:000023">
    <property type="entry name" value="Polyribonucleotide nucleotidyltransferase"/>
    <property type="match status" value="1"/>
</dbReference>
<comment type="subcellular location">
    <subcellularLocation>
        <location evidence="1 9">Cytoplasm</location>
    </subcellularLocation>
</comment>
<dbReference type="InterPro" id="IPR004088">
    <property type="entry name" value="KH_dom_type_1"/>
</dbReference>
<dbReference type="GO" id="GO:0003723">
    <property type="term" value="F:RNA binding"/>
    <property type="evidence" value="ECO:0007669"/>
    <property type="project" value="UniProtKB-UniRule"/>
</dbReference>
<comment type="function">
    <text evidence="9">Involved in mRNA degradation. Catalyzes the phosphorolysis of single-stranded polyribonucleotides processively in the 3'- to 5'-direction.</text>
</comment>
<evidence type="ECO:0000313" key="12">
    <source>
        <dbReference type="Proteomes" id="UP000230304"/>
    </source>
</evidence>
<dbReference type="SUPFAM" id="SSF54791">
    <property type="entry name" value="Eukaryotic type KH-domain (KH-domain type I)"/>
    <property type="match status" value="1"/>
</dbReference>
<dbReference type="InterPro" id="IPR036456">
    <property type="entry name" value="PNPase_PH_RNA-bd_sf"/>
</dbReference>
<dbReference type="InterPro" id="IPR004087">
    <property type="entry name" value="KH_dom"/>
</dbReference>
<dbReference type="InterPro" id="IPR012340">
    <property type="entry name" value="NA-bd_OB-fold"/>
</dbReference>
<dbReference type="FunFam" id="3.30.1370.10:FF:000001">
    <property type="entry name" value="Polyribonucleotide nucleotidyltransferase"/>
    <property type="match status" value="1"/>
</dbReference>
<accession>A0A2M7D7J5</accession>
<dbReference type="Proteomes" id="UP000230304">
    <property type="component" value="Unassembled WGS sequence"/>
</dbReference>
<dbReference type="AlphaFoldDB" id="A0A2M7D7J5"/>
<evidence type="ECO:0000259" key="10">
    <source>
        <dbReference type="PROSITE" id="PS50126"/>
    </source>
</evidence>
<dbReference type="SMART" id="SM00316">
    <property type="entry name" value="S1"/>
    <property type="match status" value="1"/>
</dbReference>
<dbReference type="Gene3D" id="3.30.230.70">
    <property type="entry name" value="GHMP Kinase, N-terminal domain"/>
    <property type="match status" value="2"/>
</dbReference>
<dbReference type="PIRSF" id="PIRSF005499">
    <property type="entry name" value="PNPase"/>
    <property type="match status" value="1"/>
</dbReference>
<evidence type="ECO:0000313" key="11">
    <source>
        <dbReference type="EMBL" id="PIV42271.1"/>
    </source>
</evidence>
<dbReference type="PANTHER" id="PTHR11252">
    <property type="entry name" value="POLYRIBONUCLEOTIDE NUCLEOTIDYLTRANSFERASE"/>
    <property type="match status" value="1"/>
</dbReference>
<gene>
    <name evidence="9" type="primary">pnp</name>
    <name evidence="11" type="ORF">COS26_02330</name>
</gene>
<dbReference type="PANTHER" id="PTHR11252:SF0">
    <property type="entry name" value="POLYRIBONUCLEOTIDE NUCLEOTIDYLTRANSFERASE 1, MITOCHONDRIAL"/>
    <property type="match status" value="1"/>
</dbReference>
<dbReference type="InterPro" id="IPR012162">
    <property type="entry name" value="PNPase"/>
</dbReference>
<dbReference type="NCBIfam" id="NF008805">
    <property type="entry name" value="PRK11824.1"/>
    <property type="match status" value="1"/>
</dbReference>
<evidence type="ECO:0000256" key="5">
    <source>
        <dbReference type="ARBA" id="ARBA00022695"/>
    </source>
</evidence>
<keyword evidence="4 9" id="KW-0808">Transferase</keyword>
<dbReference type="InterPro" id="IPR015847">
    <property type="entry name" value="ExoRNase_PH_dom2"/>
</dbReference>
<dbReference type="CDD" id="cd04472">
    <property type="entry name" value="S1_PNPase"/>
    <property type="match status" value="1"/>
</dbReference>
<evidence type="ECO:0000256" key="3">
    <source>
        <dbReference type="ARBA" id="ARBA00022490"/>
    </source>
</evidence>
<comment type="cofactor">
    <cofactor evidence="9">
        <name>Mg(2+)</name>
        <dbReference type="ChEBI" id="CHEBI:18420"/>
    </cofactor>
</comment>
<keyword evidence="3 9" id="KW-0963">Cytoplasm</keyword>
<keyword evidence="6 9" id="KW-0479">Metal-binding</keyword>
<dbReference type="SUPFAM" id="SSF54211">
    <property type="entry name" value="Ribosomal protein S5 domain 2-like"/>
    <property type="match status" value="2"/>
</dbReference>
<dbReference type="InterPro" id="IPR020568">
    <property type="entry name" value="Ribosomal_Su5_D2-typ_SF"/>
</dbReference>
<dbReference type="Gene3D" id="2.40.50.140">
    <property type="entry name" value="Nucleic acid-binding proteins"/>
    <property type="match status" value="1"/>
</dbReference>
<dbReference type="SUPFAM" id="SSF50249">
    <property type="entry name" value="Nucleic acid-binding proteins"/>
    <property type="match status" value="1"/>
</dbReference>
<comment type="similarity">
    <text evidence="2 9">Belongs to the polyribonucleotide nucleotidyltransferase family.</text>
</comment>
<dbReference type="InterPro" id="IPR036345">
    <property type="entry name" value="ExoRNase_PH_dom2_sf"/>
</dbReference>
<dbReference type="GO" id="GO:0000175">
    <property type="term" value="F:3'-5'-RNA exonuclease activity"/>
    <property type="evidence" value="ECO:0007669"/>
    <property type="project" value="TreeGrafter"/>
</dbReference>
<dbReference type="Pfam" id="PF00575">
    <property type="entry name" value="S1"/>
    <property type="match status" value="1"/>
</dbReference>
<dbReference type="CDD" id="cd02393">
    <property type="entry name" value="KH-I_PNPase"/>
    <property type="match status" value="1"/>
</dbReference>
<feature type="domain" description="S1 motif" evidence="10">
    <location>
        <begin position="646"/>
        <end position="714"/>
    </location>
</feature>
<keyword evidence="7 9" id="KW-0460">Magnesium</keyword>
<dbReference type="InterPro" id="IPR036612">
    <property type="entry name" value="KH_dom_type_1_sf"/>
</dbReference>
<comment type="catalytic activity">
    <reaction evidence="9">
        <text>RNA(n+1) + phosphate = RNA(n) + a ribonucleoside 5'-diphosphate</text>
        <dbReference type="Rhea" id="RHEA:22096"/>
        <dbReference type="Rhea" id="RHEA-COMP:14527"/>
        <dbReference type="Rhea" id="RHEA-COMP:17342"/>
        <dbReference type="ChEBI" id="CHEBI:43474"/>
        <dbReference type="ChEBI" id="CHEBI:57930"/>
        <dbReference type="ChEBI" id="CHEBI:140395"/>
        <dbReference type="EC" id="2.7.7.8"/>
    </reaction>
</comment>
<protein>
    <recommendedName>
        <fullName evidence="9">Polyribonucleotide nucleotidyltransferase</fullName>
        <ecNumber evidence="9">2.7.7.8</ecNumber>
    </recommendedName>
    <alternativeName>
        <fullName evidence="9">Polynucleotide phosphorylase</fullName>
        <shortName evidence="9">PNPase</shortName>
    </alternativeName>
</protein>
<dbReference type="FunFam" id="3.30.230.70:FF:000002">
    <property type="entry name" value="Polyribonucleotide nucleotidyltransferase"/>
    <property type="match status" value="1"/>
</dbReference>
<keyword evidence="5 9" id="KW-0548">Nucleotidyltransferase</keyword>
<dbReference type="InterPro" id="IPR027408">
    <property type="entry name" value="PNPase/RNase_PH_dom_sf"/>
</dbReference>
<dbReference type="GO" id="GO:0004654">
    <property type="term" value="F:polyribonucleotide nucleotidyltransferase activity"/>
    <property type="evidence" value="ECO:0007669"/>
    <property type="project" value="UniProtKB-UniRule"/>
</dbReference>
<keyword evidence="8 9" id="KW-0694">RNA-binding</keyword>
<dbReference type="FunFam" id="3.30.230.70:FF:000001">
    <property type="entry name" value="Polyribonucleotide nucleotidyltransferase"/>
    <property type="match status" value="1"/>
</dbReference>
<feature type="binding site" evidence="9">
    <location>
        <position position="510"/>
    </location>
    <ligand>
        <name>Mg(2+)</name>
        <dbReference type="ChEBI" id="CHEBI:18420"/>
    </ligand>
</feature>
<dbReference type="Pfam" id="PF00013">
    <property type="entry name" value="KH_1"/>
    <property type="match status" value="1"/>
</dbReference>
<dbReference type="EMBL" id="PEUA01000052">
    <property type="protein sequence ID" value="PIV42271.1"/>
    <property type="molecule type" value="Genomic_DNA"/>
</dbReference>
<evidence type="ECO:0000256" key="2">
    <source>
        <dbReference type="ARBA" id="ARBA00007404"/>
    </source>
</evidence>
<comment type="caution">
    <text evidence="11">The sequence shown here is derived from an EMBL/GenBank/DDBJ whole genome shotgun (WGS) entry which is preliminary data.</text>
</comment>
<dbReference type="InterPro" id="IPR003029">
    <property type="entry name" value="S1_domain"/>
</dbReference>